<comment type="similarity">
    <text evidence="2 8">Belongs to the 4-toluene sulfonate uptake permease (TSUP) (TC 2.A.102) family.</text>
</comment>
<name>A0A0R1W274_9LACO</name>
<organism evidence="9 10">
    <name type="scientific">Paucilactobacillus suebicus DSM 5007 = KCTC 3549</name>
    <dbReference type="NCBI Taxonomy" id="1423807"/>
    <lineage>
        <taxon>Bacteria</taxon>
        <taxon>Bacillati</taxon>
        <taxon>Bacillota</taxon>
        <taxon>Bacilli</taxon>
        <taxon>Lactobacillales</taxon>
        <taxon>Lactobacillaceae</taxon>
        <taxon>Paucilactobacillus</taxon>
    </lineage>
</organism>
<reference evidence="9 10" key="1">
    <citation type="journal article" date="2015" name="Genome Announc.">
        <title>Expanding the biotechnology potential of lactobacilli through comparative genomics of 213 strains and associated genera.</title>
        <authorList>
            <person name="Sun Z."/>
            <person name="Harris H.M."/>
            <person name="McCann A."/>
            <person name="Guo C."/>
            <person name="Argimon S."/>
            <person name="Zhang W."/>
            <person name="Yang X."/>
            <person name="Jeffery I.B."/>
            <person name="Cooney J.C."/>
            <person name="Kagawa T.F."/>
            <person name="Liu W."/>
            <person name="Song Y."/>
            <person name="Salvetti E."/>
            <person name="Wrobel A."/>
            <person name="Rasinkangas P."/>
            <person name="Parkhill J."/>
            <person name="Rea M.C."/>
            <person name="O'Sullivan O."/>
            <person name="Ritari J."/>
            <person name="Douillard F.P."/>
            <person name="Paul Ross R."/>
            <person name="Yang R."/>
            <person name="Briner A.E."/>
            <person name="Felis G.E."/>
            <person name="de Vos W.M."/>
            <person name="Barrangou R."/>
            <person name="Klaenhammer T.R."/>
            <person name="Caufield P.W."/>
            <person name="Cui Y."/>
            <person name="Zhang H."/>
            <person name="O'Toole P.W."/>
        </authorList>
    </citation>
    <scope>NUCLEOTIDE SEQUENCE [LARGE SCALE GENOMIC DNA]</scope>
    <source>
        <strain evidence="9 10">DSM 5007</strain>
    </source>
</reference>
<dbReference type="InterPro" id="IPR052017">
    <property type="entry name" value="TSUP"/>
</dbReference>
<evidence type="ECO:0000256" key="5">
    <source>
        <dbReference type="ARBA" id="ARBA00022692"/>
    </source>
</evidence>
<proteinExistence type="inferred from homology"/>
<feature type="transmembrane region" description="Helical" evidence="8">
    <location>
        <begin position="196"/>
        <end position="215"/>
    </location>
</feature>
<evidence type="ECO:0000256" key="6">
    <source>
        <dbReference type="ARBA" id="ARBA00022989"/>
    </source>
</evidence>
<evidence type="ECO:0000313" key="9">
    <source>
        <dbReference type="EMBL" id="KRM11960.1"/>
    </source>
</evidence>
<feature type="transmembrane region" description="Helical" evidence="8">
    <location>
        <begin position="97"/>
        <end position="115"/>
    </location>
</feature>
<protein>
    <recommendedName>
        <fullName evidence="8">Probable membrane transporter protein</fullName>
    </recommendedName>
</protein>
<dbReference type="GO" id="GO:0005886">
    <property type="term" value="C:plasma membrane"/>
    <property type="evidence" value="ECO:0007669"/>
    <property type="project" value="UniProtKB-SubCell"/>
</dbReference>
<dbReference type="AlphaFoldDB" id="A0A0R1W274"/>
<feature type="transmembrane region" description="Helical" evidence="8">
    <location>
        <begin position="33"/>
        <end position="56"/>
    </location>
</feature>
<keyword evidence="6 8" id="KW-1133">Transmembrane helix</keyword>
<evidence type="ECO:0000256" key="1">
    <source>
        <dbReference type="ARBA" id="ARBA00004651"/>
    </source>
</evidence>
<sequence length="248" mass="26971">MIYLFIAGIVAGLISSMAGLASLISYPVLISLGLPAVSANVTNTAAMIFTGIGSSMASIKELNGNWKIVSRVTITALLGTILGCFLLVIAPSSTFEHIVPFLIFGAGALMLWSQFHKRDPHKPNRSIIARALIRYISIFLVGIYIGYFGASAGIIVLSILTATVNLPFLTNNAIKNFISFSANTLSLLIYAFTTKVYWWMVLPMGIGMFIGGYVGPHLMRHIPLKPLRIVIAFATFVLAGYFFYDAFF</sequence>
<dbReference type="EMBL" id="AZGF01000012">
    <property type="protein sequence ID" value="KRM11960.1"/>
    <property type="molecule type" value="Genomic_DNA"/>
</dbReference>
<dbReference type="PANTHER" id="PTHR30269">
    <property type="entry name" value="TRANSMEMBRANE PROTEIN YFCA"/>
    <property type="match status" value="1"/>
</dbReference>
<accession>A0A0R1W274</accession>
<dbReference type="PATRIC" id="fig|1423807.3.peg.332"/>
<dbReference type="Proteomes" id="UP000051820">
    <property type="component" value="Unassembled WGS sequence"/>
</dbReference>
<evidence type="ECO:0000256" key="3">
    <source>
        <dbReference type="ARBA" id="ARBA00022448"/>
    </source>
</evidence>
<feature type="transmembrane region" description="Helical" evidence="8">
    <location>
        <begin position="227"/>
        <end position="244"/>
    </location>
</feature>
<evidence type="ECO:0000256" key="8">
    <source>
        <dbReference type="RuleBase" id="RU363041"/>
    </source>
</evidence>
<keyword evidence="3" id="KW-0813">Transport</keyword>
<dbReference type="PANTHER" id="PTHR30269:SF0">
    <property type="entry name" value="MEMBRANE TRANSPORTER PROTEIN YFCA-RELATED"/>
    <property type="match status" value="1"/>
</dbReference>
<dbReference type="STRING" id="1423807.FD16_GL000328"/>
<evidence type="ECO:0000256" key="4">
    <source>
        <dbReference type="ARBA" id="ARBA00022475"/>
    </source>
</evidence>
<feature type="transmembrane region" description="Helical" evidence="8">
    <location>
        <begin position="68"/>
        <end position="91"/>
    </location>
</feature>
<comment type="caution">
    <text evidence="9">The sequence shown here is derived from an EMBL/GenBank/DDBJ whole genome shotgun (WGS) entry which is preliminary data.</text>
</comment>
<keyword evidence="5 8" id="KW-0812">Transmembrane</keyword>
<feature type="transmembrane region" description="Helical" evidence="8">
    <location>
        <begin position="135"/>
        <end position="160"/>
    </location>
</feature>
<evidence type="ECO:0000256" key="7">
    <source>
        <dbReference type="ARBA" id="ARBA00023136"/>
    </source>
</evidence>
<keyword evidence="4 8" id="KW-1003">Cell membrane</keyword>
<dbReference type="Pfam" id="PF01925">
    <property type="entry name" value="TauE"/>
    <property type="match status" value="1"/>
</dbReference>
<dbReference type="InterPro" id="IPR002781">
    <property type="entry name" value="TM_pro_TauE-like"/>
</dbReference>
<gene>
    <name evidence="9" type="ORF">FD16_GL000328</name>
</gene>
<evidence type="ECO:0000313" key="10">
    <source>
        <dbReference type="Proteomes" id="UP000051820"/>
    </source>
</evidence>
<keyword evidence="7 8" id="KW-0472">Membrane</keyword>
<comment type="subcellular location">
    <subcellularLocation>
        <location evidence="1 8">Cell membrane</location>
        <topology evidence="1 8">Multi-pass membrane protein</topology>
    </subcellularLocation>
</comment>
<dbReference type="eggNOG" id="COG0730">
    <property type="taxonomic scope" value="Bacteria"/>
</dbReference>
<keyword evidence="10" id="KW-1185">Reference proteome</keyword>
<evidence type="ECO:0000256" key="2">
    <source>
        <dbReference type="ARBA" id="ARBA00009142"/>
    </source>
</evidence>